<evidence type="ECO:0000313" key="3">
    <source>
        <dbReference type="EMBL" id="AOG60428.1"/>
    </source>
</evidence>
<accession>A0A1B3SKH0</accession>
<feature type="transmembrane region" description="Helical" evidence="2">
    <location>
        <begin position="140"/>
        <end position="161"/>
    </location>
</feature>
<feature type="transmembrane region" description="Helical" evidence="2">
    <location>
        <begin position="107"/>
        <end position="128"/>
    </location>
</feature>
<keyword evidence="2" id="KW-0472">Membrane</keyword>
<feature type="transmembrane region" description="Helical" evidence="2">
    <location>
        <begin position="21"/>
        <end position="41"/>
    </location>
</feature>
<reference evidence="3 4" key="1">
    <citation type="submission" date="2016-08" db="EMBL/GenBank/DDBJ databases">
        <title>Complete genome sequence of Spiroplasma helicoides TABS-2 (DSM 22551).</title>
        <authorList>
            <person name="Shen W.-Y."/>
            <person name="Lo W.-S."/>
            <person name="Lai Y.-C."/>
            <person name="Kuo C.-H."/>
        </authorList>
    </citation>
    <scope>NUCLEOTIDE SEQUENCE [LARGE SCALE GENOMIC DNA]</scope>
    <source>
        <strain evidence="3 4">TABS-2</strain>
    </source>
</reference>
<dbReference type="AlphaFoldDB" id="A0A1B3SKH0"/>
<feature type="transmembrane region" description="Helical" evidence="2">
    <location>
        <begin position="47"/>
        <end position="71"/>
    </location>
</feature>
<keyword evidence="2" id="KW-0812">Transmembrane</keyword>
<proteinExistence type="predicted"/>
<dbReference type="EMBL" id="CP017015">
    <property type="protein sequence ID" value="AOG60428.1"/>
    <property type="molecule type" value="Genomic_DNA"/>
</dbReference>
<evidence type="ECO:0000256" key="2">
    <source>
        <dbReference type="SAM" id="Phobius"/>
    </source>
</evidence>
<organism evidence="3 4">
    <name type="scientific">Spiroplasma helicoides</name>
    <dbReference type="NCBI Taxonomy" id="216938"/>
    <lineage>
        <taxon>Bacteria</taxon>
        <taxon>Bacillati</taxon>
        <taxon>Mycoplasmatota</taxon>
        <taxon>Mollicutes</taxon>
        <taxon>Entomoplasmatales</taxon>
        <taxon>Spiroplasmataceae</taxon>
        <taxon>Spiroplasma</taxon>
    </lineage>
</organism>
<sequence>MLKIMSFNWYRNLKNPVFISTLSLAFLAIFISFGVLVGLSNNDITTIITSTTAVIMLAWLTIICYINFIFISNAMILDSSSGLLNLELSKGYSYNELLMYKLLANKIVTIGFNAILLILMFLVLEIVQPINIDYFEKCTLIGYLSFFAFDWLTTGMFIFFCSFKKQRLVFYLISSITLLFTISTFTGNVQQQVVERKFPIIGFKKDFYLSDYYKKLEQLSYSRNGIVYSLMKNMYTLNQDYGYTLDVKNTASNSSCSSFGYECLYNKHSSEYNPDYTVLLGRYGYISYLGMMLDSEYFVNNSPTLSTNYKFKLIDQYKENIVYKFLTSTIKQSNSNNLNSTYYYKVSDKNISGPNQFDEYSNYLLQDSVTESLIKALNINESKDSIKQEIDELSQLLKKYFVNIWKTKLNHPYDEVIDLLEWWNFDHSLISNINLKFADEKDIYNNATLKDGNRLYMALLFELINNYMRAGSNGFGEDTNQLYNIIQKNPWEYRVWWISNPLYYPTYLMMYSNKNMSLAQEMISFKSNLWQTLSIRAVNFVKNENFIPVNYFNTNTGDDRFMYNKLENIYLKQVNISPRIVEPDFIYLGYILFGGFTGLIGFLIYRKISII</sequence>
<feature type="transmembrane region" description="Helical" evidence="2">
    <location>
        <begin position="585"/>
        <end position="605"/>
    </location>
</feature>
<dbReference type="RefSeq" id="WP_069116357.1">
    <property type="nucleotide sequence ID" value="NZ_CP017015.1"/>
</dbReference>
<dbReference type="OrthoDB" id="387884at2"/>
<name>A0A1B3SKH0_9MOLU</name>
<gene>
    <name evidence="3" type="ORF">SHELI_v1c04770</name>
</gene>
<dbReference type="KEGG" id="shj:SHELI_v1c04770"/>
<dbReference type="STRING" id="216938.SHELI_v1c04770"/>
<keyword evidence="1" id="KW-0175">Coiled coil</keyword>
<evidence type="ECO:0000313" key="4">
    <source>
        <dbReference type="Proteomes" id="UP000094378"/>
    </source>
</evidence>
<keyword evidence="2" id="KW-1133">Transmembrane helix</keyword>
<feature type="coiled-coil region" evidence="1">
    <location>
        <begin position="376"/>
        <end position="403"/>
    </location>
</feature>
<feature type="transmembrane region" description="Helical" evidence="2">
    <location>
        <begin position="168"/>
        <end position="187"/>
    </location>
</feature>
<evidence type="ECO:0000256" key="1">
    <source>
        <dbReference type="SAM" id="Coils"/>
    </source>
</evidence>
<protein>
    <submittedName>
        <fullName evidence="3">Uncharacterized protein</fullName>
    </submittedName>
</protein>
<dbReference type="Proteomes" id="UP000094378">
    <property type="component" value="Chromosome"/>
</dbReference>
<keyword evidence="4" id="KW-1185">Reference proteome</keyword>